<dbReference type="GO" id="GO:0006633">
    <property type="term" value="P:fatty acid biosynthetic process"/>
    <property type="evidence" value="ECO:0007669"/>
    <property type="project" value="InterPro"/>
</dbReference>
<dbReference type="InterPro" id="IPR012392">
    <property type="entry name" value="3-ktacl-CoA_syn"/>
</dbReference>
<dbReference type="SUPFAM" id="SSF53901">
    <property type="entry name" value="Thiolase-like"/>
    <property type="match status" value="2"/>
</dbReference>
<evidence type="ECO:0000256" key="2">
    <source>
        <dbReference type="ARBA" id="ARBA00012307"/>
    </source>
</evidence>
<dbReference type="GO" id="GO:0016020">
    <property type="term" value="C:membrane"/>
    <property type="evidence" value="ECO:0007669"/>
    <property type="project" value="InterPro"/>
</dbReference>
<feature type="chain" id="PRO_5040107605" description="very-long-chain 3-oxoacyl-CoA synthase" evidence="5">
    <location>
        <begin position="23"/>
        <end position="353"/>
    </location>
</feature>
<evidence type="ECO:0000256" key="1">
    <source>
        <dbReference type="ARBA" id="ARBA00005531"/>
    </source>
</evidence>
<dbReference type="EC" id="2.3.1.199" evidence="2"/>
<evidence type="ECO:0000313" key="9">
    <source>
        <dbReference type="Proteomes" id="UP000324705"/>
    </source>
</evidence>
<organism evidence="8 9">
    <name type="scientific">Triticum turgidum subsp. durum</name>
    <name type="common">Durum wheat</name>
    <name type="synonym">Triticum durum</name>
    <dbReference type="NCBI Taxonomy" id="4567"/>
    <lineage>
        <taxon>Eukaryota</taxon>
        <taxon>Viridiplantae</taxon>
        <taxon>Streptophyta</taxon>
        <taxon>Embryophyta</taxon>
        <taxon>Tracheophyta</taxon>
        <taxon>Spermatophyta</taxon>
        <taxon>Magnoliopsida</taxon>
        <taxon>Liliopsida</taxon>
        <taxon>Poales</taxon>
        <taxon>Poaceae</taxon>
        <taxon>BOP clade</taxon>
        <taxon>Pooideae</taxon>
        <taxon>Triticodae</taxon>
        <taxon>Triticeae</taxon>
        <taxon>Triticinae</taxon>
        <taxon>Triticum</taxon>
    </lineage>
</organism>
<evidence type="ECO:0000313" key="8">
    <source>
        <dbReference type="EMBL" id="VAI41661.1"/>
    </source>
</evidence>
<name>A0A9R0XSE0_TRITD</name>
<evidence type="ECO:0000256" key="4">
    <source>
        <dbReference type="ARBA" id="ARBA00023315"/>
    </source>
</evidence>
<feature type="signal peptide" evidence="5">
    <location>
        <begin position="1"/>
        <end position="22"/>
    </location>
</feature>
<keyword evidence="3" id="KW-0808">Transferase</keyword>
<proteinExistence type="inferred from homology"/>
<feature type="domain" description="Beta-ketoacyl-[acyl-carrier-protein] synthase III C-terminal" evidence="7">
    <location>
        <begin position="234"/>
        <end position="315"/>
    </location>
</feature>
<protein>
    <recommendedName>
        <fullName evidence="2">very-long-chain 3-oxoacyl-CoA synthase</fullName>
        <ecNumber evidence="2">2.3.1.199</ecNumber>
    </recommendedName>
</protein>
<dbReference type="EMBL" id="LT934121">
    <property type="protein sequence ID" value="VAI41661.1"/>
    <property type="molecule type" value="Genomic_DNA"/>
</dbReference>
<evidence type="ECO:0000259" key="6">
    <source>
        <dbReference type="Pfam" id="PF08392"/>
    </source>
</evidence>
<keyword evidence="4" id="KW-0012">Acyltransferase</keyword>
<comment type="similarity">
    <text evidence="1">Belongs to the thiolase-like superfamily. Chalcone/stilbene synthases family.</text>
</comment>
<evidence type="ECO:0000256" key="3">
    <source>
        <dbReference type="ARBA" id="ARBA00022679"/>
    </source>
</evidence>
<dbReference type="Gene3D" id="3.40.47.10">
    <property type="match status" value="2"/>
</dbReference>
<dbReference type="Pfam" id="PF08392">
    <property type="entry name" value="FAE1_CUT1_RppA"/>
    <property type="match status" value="1"/>
</dbReference>
<dbReference type="InterPro" id="IPR013601">
    <property type="entry name" value="FAE1_typ3_polyketide_synth"/>
</dbReference>
<dbReference type="PANTHER" id="PTHR31561">
    <property type="entry name" value="3-KETOACYL-COA SYNTHASE"/>
    <property type="match status" value="1"/>
</dbReference>
<dbReference type="Pfam" id="PF08541">
    <property type="entry name" value="ACP_syn_III_C"/>
    <property type="match status" value="1"/>
</dbReference>
<dbReference type="Proteomes" id="UP000324705">
    <property type="component" value="Chromosome 6A"/>
</dbReference>
<evidence type="ECO:0000256" key="5">
    <source>
        <dbReference type="SAM" id="SignalP"/>
    </source>
</evidence>
<keyword evidence="5" id="KW-0732">Signal</keyword>
<dbReference type="Gramene" id="TRITD6Av1G004970.1">
    <property type="protein sequence ID" value="TRITD6Av1G004970.1"/>
    <property type="gene ID" value="TRITD6Av1G004970"/>
</dbReference>
<accession>A0A9R0XSE0</accession>
<evidence type="ECO:0000259" key="7">
    <source>
        <dbReference type="Pfam" id="PF08541"/>
    </source>
</evidence>
<gene>
    <name evidence="8" type="ORF">TRITD_6Av1G004970</name>
</gene>
<dbReference type="AlphaFoldDB" id="A0A9R0XSE0"/>
<dbReference type="InterPro" id="IPR016039">
    <property type="entry name" value="Thiolase-like"/>
</dbReference>
<sequence length="353" mass="38862">MEPLLMLTALLLAHAVATLVRAAVARRRRSRCYLLDYVCHKPSDDRKVSTEVGGSLILRNNRLGLPELRFLLRVIVRSGIGEHSYGPCSILEGREDSPTHRDALDEMDAFFDEAIADLFVRTGMSPGDVDVLVVNVSLFSPAPSLASRVVRRFAMREDVAAYSLSGMGLGKALPEAAVRALTLNLRRLVPLVLPVAELLRFAAQHVSSMLLSHFGMHVKAAGRPGARINFKTGVEHFCLHPGGAAVIEAVKESLGLDDDDVEPARMTLHRWGNTSASSLWYVLSYMEAKGRLKRGDRALMLTFGSGFKCNSCLWEVTGDMADKGAWADCVDEYPPESTTNPYMDKYSWVNQQA</sequence>
<feature type="domain" description="FAE" evidence="6">
    <location>
        <begin position="25"/>
        <end position="168"/>
    </location>
</feature>
<dbReference type="InterPro" id="IPR013747">
    <property type="entry name" value="ACP_syn_III_C"/>
</dbReference>
<reference evidence="8 9" key="1">
    <citation type="submission" date="2017-09" db="EMBL/GenBank/DDBJ databases">
        <authorList>
            <consortium name="International Durum Wheat Genome Sequencing Consortium (IDWGSC)"/>
            <person name="Milanesi L."/>
        </authorList>
    </citation>
    <scope>NUCLEOTIDE SEQUENCE [LARGE SCALE GENOMIC DNA]</scope>
    <source>
        <strain evidence="9">cv. Svevo</strain>
    </source>
</reference>
<dbReference type="GO" id="GO:0009922">
    <property type="term" value="F:fatty acid elongase activity"/>
    <property type="evidence" value="ECO:0007669"/>
    <property type="project" value="UniProtKB-EC"/>
</dbReference>
<keyword evidence="9" id="KW-1185">Reference proteome</keyword>